<dbReference type="GO" id="GO:0016020">
    <property type="term" value="C:membrane"/>
    <property type="evidence" value="ECO:0007669"/>
    <property type="project" value="UniProtKB-SubCell"/>
</dbReference>
<keyword evidence="2 6" id="KW-0812">Transmembrane</keyword>
<feature type="transmembrane region" description="Helical" evidence="6">
    <location>
        <begin position="51"/>
        <end position="69"/>
    </location>
</feature>
<feature type="domain" description="Sugar phosphate transporter" evidence="7">
    <location>
        <begin position="42"/>
        <end position="301"/>
    </location>
</feature>
<evidence type="ECO:0000256" key="4">
    <source>
        <dbReference type="ARBA" id="ARBA00023136"/>
    </source>
</evidence>
<feature type="transmembrane region" description="Helical" evidence="6">
    <location>
        <begin position="12"/>
        <end position="31"/>
    </location>
</feature>
<evidence type="ECO:0000313" key="9">
    <source>
        <dbReference type="Proteomes" id="UP001054821"/>
    </source>
</evidence>
<evidence type="ECO:0000256" key="2">
    <source>
        <dbReference type="ARBA" id="ARBA00022692"/>
    </source>
</evidence>
<feature type="transmembrane region" description="Helical" evidence="6">
    <location>
        <begin position="262"/>
        <end position="279"/>
    </location>
</feature>
<dbReference type="EMBL" id="JAJFAZ020000008">
    <property type="protein sequence ID" value="KAI5315307.1"/>
    <property type="molecule type" value="Genomic_DNA"/>
</dbReference>
<feature type="transmembrane region" description="Helical" evidence="6">
    <location>
        <begin position="200"/>
        <end position="218"/>
    </location>
</feature>
<evidence type="ECO:0000256" key="6">
    <source>
        <dbReference type="SAM" id="Phobius"/>
    </source>
</evidence>
<protein>
    <recommendedName>
        <fullName evidence="7">Sugar phosphate transporter domain-containing protein</fullName>
    </recommendedName>
</protein>
<keyword evidence="9" id="KW-1185">Reference proteome</keyword>
<dbReference type="InterPro" id="IPR004853">
    <property type="entry name" value="Sugar_P_trans_dom"/>
</dbReference>
<gene>
    <name evidence="8" type="ORF">L3X38_044483</name>
</gene>
<feature type="region of interest" description="Disordered" evidence="5">
    <location>
        <begin position="313"/>
        <end position="335"/>
    </location>
</feature>
<evidence type="ECO:0000256" key="3">
    <source>
        <dbReference type="ARBA" id="ARBA00022989"/>
    </source>
</evidence>
<evidence type="ECO:0000259" key="7">
    <source>
        <dbReference type="Pfam" id="PF03151"/>
    </source>
</evidence>
<keyword evidence="3 6" id="KW-1133">Transmembrane helix</keyword>
<reference evidence="8 9" key="1">
    <citation type="journal article" date="2022" name="G3 (Bethesda)">
        <title>Whole-genome sequence and methylome profiling of the almond [Prunus dulcis (Mill.) D.A. Webb] cultivar 'Nonpareil'.</title>
        <authorList>
            <person name="D'Amico-Willman K.M."/>
            <person name="Ouma W.Z."/>
            <person name="Meulia T."/>
            <person name="Sideli G.M."/>
            <person name="Gradziel T.M."/>
            <person name="Fresnedo-Ramirez J."/>
        </authorList>
    </citation>
    <scope>NUCLEOTIDE SEQUENCE [LARGE SCALE GENOMIC DNA]</scope>
    <source>
        <strain evidence="8">Clone GOH B32 T37-40</strain>
    </source>
</reference>
<dbReference type="Proteomes" id="UP001054821">
    <property type="component" value="Chromosome 8"/>
</dbReference>
<proteinExistence type="predicted"/>
<evidence type="ECO:0000313" key="8">
    <source>
        <dbReference type="EMBL" id="KAI5315307.1"/>
    </source>
</evidence>
<feature type="transmembrane region" description="Helical" evidence="6">
    <location>
        <begin position="81"/>
        <end position="100"/>
    </location>
</feature>
<dbReference type="SUPFAM" id="SSF103481">
    <property type="entry name" value="Multidrug resistance efflux transporter EmrE"/>
    <property type="match status" value="2"/>
</dbReference>
<comment type="subcellular location">
    <subcellularLocation>
        <location evidence="1">Membrane</location>
        <topology evidence="1">Multi-pass membrane protein</topology>
    </subcellularLocation>
</comment>
<dbReference type="InterPro" id="IPR037185">
    <property type="entry name" value="EmrE-like"/>
</dbReference>
<dbReference type="InterPro" id="IPR050186">
    <property type="entry name" value="TPT_transporter"/>
</dbReference>
<feature type="transmembrane region" description="Helical" evidence="6">
    <location>
        <begin position="285"/>
        <end position="305"/>
    </location>
</feature>
<feature type="transmembrane region" description="Helical" evidence="6">
    <location>
        <begin position="230"/>
        <end position="250"/>
    </location>
</feature>
<feature type="transmembrane region" description="Helical" evidence="6">
    <location>
        <begin position="106"/>
        <end position="125"/>
    </location>
</feature>
<dbReference type="PANTHER" id="PTHR11132">
    <property type="entry name" value="SOLUTE CARRIER FAMILY 35"/>
    <property type="match status" value="1"/>
</dbReference>
<keyword evidence="4 6" id="KW-0472">Membrane</keyword>
<accession>A0AAD4YM82</accession>
<dbReference type="Pfam" id="PF03151">
    <property type="entry name" value="TPT"/>
    <property type="match status" value="1"/>
</dbReference>
<evidence type="ECO:0000256" key="5">
    <source>
        <dbReference type="SAM" id="MobiDB-lite"/>
    </source>
</evidence>
<evidence type="ECO:0000256" key="1">
    <source>
        <dbReference type="ARBA" id="ARBA00004141"/>
    </source>
</evidence>
<sequence length="335" mass="36769">MEIKERKSPFTVCNVGAWSMTVVSSVGIIMANRQLMSPQGFAFAFATTLSSFHYSLTALVCLVSNAVGYSASTHVIPLWELILFSIVANASIIAMNFSLILNSPGFFQISRLSMVPVVCVMEWILHGKQFSRRAKMAVVMVVVGVSICTVTDVKVNAKGFLCACVAVLCTSLHQIEQLIGSLQKKYSIGSFELLTRTTPMQALSLLFLCPFIDFYLTGKLLSNYKFSSGAFIFLLLSCSIAVFCKVSLYLCIGRFSASSFQVLGHMKTICVMTLAWLLFDSKLSLKNFLGMALAAMGMIAYTWAVEAEKEATNSKSHRKTKDKMSGEVMKPLTSI</sequence>
<dbReference type="AlphaFoldDB" id="A0AAD4YM82"/>
<name>A0AAD4YM82_PRUDU</name>
<organism evidence="8 9">
    <name type="scientific">Prunus dulcis</name>
    <name type="common">Almond</name>
    <name type="synonym">Amygdalus dulcis</name>
    <dbReference type="NCBI Taxonomy" id="3755"/>
    <lineage>
        <taxon>Eukaryota</taxon>
        <taxon>Viridiplantae</taxon>
        <taxon>Streptophyta</taxon>
        <taxon>Embryophyta</taxon>
        <taxon>Tracheophyta</taxon>
        <taxon>Spermatophyta</taxon>
        <taxon>Magnoliopsida</taxon>
        <taxon>eudicotyledons</taxon>
        <taxon>Gunneridae</taxon>
        <taxon>Pentapetalae</taxon>
        <taxon>rosids</taxon>
        <taxon>fabids</taxon>
        <taxon>Rosales</taxon>
        <taxon>Rosaceae</taxon>
        <taxon>Amygdaloideae</taxon>
        <taxon>Amygdaleae</taxon>
        <taxon>Prunus</taxon>
    </lineage>
</organism>
<comment type="caution">
    <text evidence="8">The sequence shown here is derived from an EMBL/GenBank/DDBJ whole genome shotgun (WGS) entry which is preliminary data.</text>
</comment>